<keyword evidence="4 7" id="KW-0812">Transmembrane</keyword>
<dbReference type="NCBIfam" id="TIGR00544">
    <property type="entry name" value="lgt"/>
    <property type="match status" value="1"/>
</dbReference>
<dbReference type="PROSITE" id="PS01311">
    <property type="entry name" value="LGT"/>
    <property type="match status" value="1"/>
</dbReference>
<feature type="compositionally biased region" description="Low complexity" evidence="8">
    <location>
        <begin position="399"/>
        <end position="417"/>
    </location>
</feature>
<comment type="pathway">
    <text evidence="7">Protein modification; lipoprotein biosynthesis (diacylglyceryl transfer).</text>
</comment>
<dbReference type="HAMAP" id="MF_01147">
    <property type="entry name" value="Lgt"/>
    <property type="match status" value="1"/>
</dbReference>
<feature type="compositionally biased region" description="Basic and acidic residues" evidence="8">
    <location>
        <begin position="418"/>
        <end position="430"/>
    </location>
</feature>
<dbReference type="InterPro" id="IPR001640">
    <property type="entry name" value="Lgt"/>
</dbReference>
<keyword evidence="2 7" id="KW-1003">Cell membrane</keyword>
<feature type="compositionally biased region" description="Basic and acidic residues" evidence="8">
    <location>
        <begin position="323"/>
        <end position="340"/>
    </location>
</feature>
<keyword evidence="6 7" id="KW-0472">Membrane</keyword>
<evidence type="ECO:0000256" key="7">
    <source>
        <dbReference type="HAMAP-Rule" id="MF_01147"/>
    </source>
</evidence>
<evidence type="ECO:0000256" key="8">
    <source>
        <dbReference type="SAM" id="MobiDB-lite"/>
    </source>
</evidence>
<feature type="transmembrane region" description="Helical" evidence="7">
    <location>
        <begin position="227"/>
        <end position="245"/>
    </location>
</feature>
<feature type="transmembrane region" description="Helical" evidence="7">
    <location>
        <begin position="24"/>
        <end position="43"/>
    </location>
</feature>
<comment type="subcellular location">
    <subcellularLocation>
        <location evidence="7">Cell membrane</location>
        <topology evidence="7">Multi-pass membrane protein</topology>
    </subcellularLocation>
</comment>
<feature type="transmembrane region" description="Helical" evidence="7">
    <location>
        <begin position="198"/>
        <end position="215"/>
    </location>
</feature>
<feature type="region of interest" description="Disordered" evidence="8">
    <location>
        <begin position="316"/>
        <end position="498"/>
    </location>
</feature>
<comment type="catalytic activity">
    <reaction evidence="7">
        <text>L-cysteinyl-[prolipoprotein] + a 1,2-diacyl-sn-glycero-3-phospho-(1'-sn-glycerol) = an S-1,2-diacyl-sn-glyceryl-L-cysteinyl-[prolipoprotein] + sn-glycerol 1-phosphate + H(+)</text>
        <dbReference type="Rhea" id="RHEA:56712"/>
        <dbReference type="Rhea" id="RHEA-COMP:14679"/>
        <dbReference type="Rhea" id="RHEA-COMP:14680"/>
        <dbReference type="ChEBI" id="CHEBI:15378"/>
        <dbReference type="ChEBI" id="CHEBI:29950"/>
        <dbReference type="ChEBI" id="CHEBI:57685"/>
        <dbReference type="ChEBI" id="CHEBI:64716"/>
        <dbReference type="ChEBI" id="CHEBI:140658"/>
        <dbReference type="EC" id="2.5.1.145"/>
    </reaction>
</comment>
<evidence type="ECO:0000256" key="3">
    <source>
        <dbReference type="ARBA" id="ARBA00022679"/>
    </source>
</evidence>
<sequence length="498" mass="53221">MTTELLAYIPSPSQGVWHLGPFPLRAYALCIIVGIVVAIWWGNRRWMARGGRDGEVLDVAIWAVPFGLIGGRIYHVITDWNTYFGDGAKEPVDAFKIWDGGLGIWGAVAFGALGAWIGARRAGIKLPPFGDAIAPPILLAQAIGRLGNWFNQELYGDRTDLPWGLKIYERSDSSGFTSPNLIDGKSTGEVYAIVQPTFLYELLWNLLIVAALIIIDRRFRIGHGRLFALYVAGYCVGRFVIETLRTDPATMLWDIRINLFTSALVFVCAALYVVIAPKGRETPHEIYHPGAAPEAGPTEHPIDGYVEDEREPATVAAAGTAKNSDDDSTRARRVDLDKPAESTGPAAGLESDAPSTTTAEATPDEATPVETAPDANTPAETGAAESADAADTETVDKPASAGATAATTTDTTEQETSATDKSEPETKNAETAEPDQADPETAEPGESATETELPPPPPDDLPPDPDIETTGDPKLDKAAKPYRKPKPDTATGADESSN</sequence>
<comment type="similarity">
    <text evidence="1 7">Belongs to the Lgt family.</text>
</comment>
<evidence type="ECO:0000313" key="10">
    <source>
        <dbReference type="Proteomes" id="UP001185792"/>
    </source>
</evidence>
<proteinExistence type="inferred from homology"/>
<keyword evidence="3 7" id="KW-0808">Transferase</keyword>
<protein>
    <recommendedName>
        <fullName evidence="7">Phosphatidylglycerol--prolipoprotein diacylglyceryl transferase</fullName>
        <ecNumber evidence="7">2.5.1.145</ecNumber>
    </recommendedName>
</protein>
<feature type="binding site" evidence="7">
    <location>
        <position position="145"/>
    </location>
    <ligand>
        <name>a 1,2-diacyl-sn-glycero-3-phospho-(1'-sn-glycerol)</name>
        <dbReference type="ChEBI" id="CHEBI:64716"/>
    </ligand>
</feature>
<dbReference type="EC" id="2.5.1.145" evidence="7"/>
<keyword evidence="5 7" id="KW-1133">Transmembrane helix</keyword>
<evidence type="ECO:0000256" key="1">
    <source>
        <dbReference type="ARBA" id="ARBA00007150"/>
    </source>
</evidence>
<name>A0ABU4EYN6_WILMA</name>
<dbReference type="GO" id="GO:0008961">
    <property type="term" value="F:phosphatidylglycerol-prolipoprotein diacylglyceryl transferase activity"/>
    <property type="evidence" value="ECO:0007669"/>
    <property type="project" value="UniProtKB-EC"/>
</dbReference>
<feature type="compositionally biased region" description="Acidic residues" evidence="8">
    <location>
        <begin position="432"/>
        <end position="443"/>
    </location>
</feature>
<evidence type="ECO:0000313" key="9">
    <source>
        <dbReference type="EMBL" id="MDV7136380.1"/>
    </source>
</evidence>
<feature type="transmembrane region" description="Helical" evidence="7">
    <location>
        <begin position="97"/>
        <end position="117"/>
    </location>
</feature>
<dbReference type="PANTHER" id="PTHR30589:SF0">
    <property type="entry name" value="PHOSPHATIDYLGLYCEROL--PROLIPOPROTEIN DIACYLGLYCERYL TRANSFERASE"/>
    <property type="match status" value="1"/>
</dbReference>
<feature type="compositionally biased region" description="Low complexity" evidence="8">
    <location>
        <begin position="350"/>
        <end position="387"/>
    </location>
</feature>
<dbReference type="RefSeq" id="WP_317714395.1">
    <property type="nucleotide sequence ID" value="NZ_JAWLUM010000004.1"/>
</dbReference>
<gene>
    <name evidence="7 9" type="primary">lgt</name>
    <name evidence="9" type="ORF">R4198_22005</name>
</gene>
<dbReference type="EMBL" id="JAWLUM010000004">
    <property type="protein sequence ID" value="MDV7136380.1"/>
    <property type="molecule type" value="Genomic_DNA"/>
</dbReference>
<evidence type="ECO:0000256" key="2">
    <source>
        <dbReference type="ARBA" id="ARBA00022475"/>
    </source>
</evidence>
<feature type="region of interest" description="Disordered" evidence="8">
    <location>
        <begin position="285"/>
        <end position="304"/>
    </location>
</feature>
<reference evidence="9 10" key="1">
    <citation type="submission" date="2023-10" db="EMBL/GenBank/DDBJ databases">
        <title>Development of a sustainable strategy for remediation of hydrocarbon-contaminated territories based on the waste exchange concept.</title>
        <authorList>
            <person name="Krivoruchko A."/>
        </authorList>
    </citation>
    <scope>NUCLEOTIDE SEQUENCE [LARGE SCALE GENOMIC DNA]</scope>
    <source>
        <strain evidence="9 10">IEGM 1236</strain>
    </source>
</reference>
<dbReference type="Proteomes" id="UP001185792">
    <property type="component" value="Unassembled WGS sequence"/>
</dbReference>
<organism evidence="9 10">
    <name type="scientific">Williamsia marianensis</name>
    <dbReference type="NCBI Taxonomy" id="85044"/>
    <lineage>
        <taxon>Bacteria</taxon>
        <taxon>Bacillati</taxon>
        <taxon>Actinomycetota</taxon>
        <taxon>Actinomycetes</taxon>
        <taxon>Mycobacteriales</taxon>
        <taxon>Nocardiaceae</taxon>
        <taxon>Williamsia</taxon>
    </lineage>
</organism>
<dbReference type="PANTHER" id="PTHR30589">
    <property type="entry name" value="PROLIPOPROTEIN DIACYLGLYCERYL TRANSFERASE"/>
    <property type="match status" value="1"/>
</dbReference>
<evidence type="ECO:0000256" key="6">
    <source>
        <dbReference type="ARBA" id="ARBA00023136"/>
    </source>
</evidence>
<feature type="transmembrane region" description="Helical" evidence="7">
    <location>
        <begin position="55"/>
        <end position="77"/>
    </location>
</feature>
<dbReference type="Pfam" id="PF01790">
    <property type="entry name" value="LGT"/>
    <property type="match status" value="1"/>
</dbReference>
<comment type="caution">
    <text evidence="9">The sequence shown here is derived from an EMBL/GenBank/DDBJ whole genome shotgun (WGS) entry which is preliminary data.</text>
</comment>
<accession>A0ABU4EYN6</accession>
<keyword evidence="10" id="KW-1185">Reference proteome</keyword>
<comment type="function">
    <text evidence="7">Catalyzes the transfer of the diacylglyceryl group from phosphatidylglycerol to the sulfhydryl group of the N-terminal cysteine of a prolipoprotein, the first step in the formation of mature lipoproteins.</text>
</comment>
<evidence type="ECO:0000256" key="5">
    <source>
        <dbReference type="ARBA" id="ARBA00022989"/>
    </source>
</evidence>
<evidence type="ECO:0000256" key="4">
    <source>
        <dbReference type="ARBA" id="ARBA00022692"/>
    </source>
</evidence>
<feature type="transmembrane region" description="Helical" evidence="7">
    <location>
        <begin position="257"/>
        <end position="275"/>
    </location>
</feature>